<dbReference type="Proteomes" id="UP000034952">
    <property type="component" value="Unassembled WGS sequence"/>
</dbReference>
<gene>
    <name evidence="2" type="ORF">UR64_C0020G0009</name>
</gene>
<accession>A0A0G0BPY6</accession>
<name>A0A0G0BPY6_9BACT</name>
<feature type="transmembrane region" description="Helical" evidence="1">
    <location>
        <begin position="17"/>
        <end position="34"/>
    </location>
</feature>
<sequence length="78" mass="8998">MLRKLITFQKWNQIYKIVYWTIIIFSAIGAFYFIKPIMESLMNVYTGGIGVSNVTNFGDLKNLGSNKEIQDMLKSLNN</sequence>
<evidence type="ECO:0000256" key="1">
    <source>
        <dbReference type="SAM" id="Phobius"/>
    </source>
</evidence>
<protein>
    <submittedName>
        <fullName evidence="2">Uncharacterized protein</fullName>
    </submittedName>
</protein>
<proteinExistence type="predicted"/>
<keyword evidence="1" id="KW-0812">Transmembrane</keyword>
<evidence type="ECO:0000313" key="3">
    <source>
        <dbReference type="Proteomes" id="UP000034952"/>
    </source>
</evidence>
<reference evidence="2 3" key="1">
    <citation type="journal article" date="2015" name="Nature">
        <title>rRNA introns, odd ribosomes, and small enigmatic genomes across a large radiation of phyla.</title>
        <authorList>
            <person name="Brown C.T."/>
            <person name="Hug L.A."/>
            <person name="Thomas B.C."/>
            <person name="Sharon I."/>
            <person name="Castelle C.J."/>
            <person name="Singh A."/>
            <person name="Wilkins M.J."/>
            <person name="Williams K.H."/>
            <person name="Banfield J.F."/>
        </authorList>
    </citation>
    <scope>NUCLEOTIDE SEQUENCE [LARGE SCALE GENOMIC DNA]</scope>
</reference>
<organism evidence="2 3">
    <name type="scientific">Candidatus Nomurabacteria bacterium GW2011_GWE1_35_16</name>
    <dbReference type="NCBI Taxonomy" id="1618761"/>
    <lineage>
        <taxon>Bacteria</taxon>
        <taxon>Candidatus Nomuraibacteriota</taxon>
    </lineage>
</organism>
<dbReference type="AlphaFoldDB" id="A0A0G0BPY6"/>
<evidence type="ECO:0000313" key="2">
    <source>
        <dbReference type="EMBL" id="KKP65706.1"/>
    </source>
</evidence>
<keyword evidence="1" id="KW-1133">Transmembrane helix</keyword>
<keyword evidence="1" id="KW-0472">Membrane</keyword>
<dbReference type="EMBL" id="LBPY01000020">
    <property type="protein sequence ID" value="KKP65706.1"/>
    <property type="molecule type" value="Genomic_DNA"/>
</dbReference>
<comment type="caution">
    <text evidence="2">The sequence shown here is derived from an EMBL/GenBank/DDBJ whole genome shotgun (WGS) entry which is preliminary data.</text>
</comment>